<dbReference type="AlphaFoldDB" id="A0A286UE39"/>
<keyword evidence="4 6" id="KW-0472">Membrane</keyword>
<dbReference type="EMBL" id="NBII01000006">
    <property type="protein sequence ID" value="PAV17818.1"/>
    <property type="molecule type" value="Genomic_DNA"/>
</dbReference>
<reference evidence="8 9" key="1">
    <citation type="journal article" date="2017" name="Mol. Ecol.">
        <title>Comparative and population genomic landscape of Phellinus noxius: A hypervariable fungus causing root rot in trees.</title>
        <authorList>
            <person name="Chung C.L."/>
            <person name="Lee T.J."/>
            <person name="Akiba M."/>
            <person name="Lee H.H."/>
            <person name="Kuo T.H."/>
            <person name="Liu D."/>
            <person name="Ke H.M."/>
            <person name="Yokoi T."/>
            <person name="Roa M.B."/>
            <person name="Lu M.J."/>
            <person name="Chang Y.Y."/>
            <person name="Ann P.J."/>
            <person name="Tsai J.N."/>
            <person name="Chen C.Y."/>
            <person name="Tzean S.S."/>
            <person name="Ota Y."/>
            <person name="Hattori T."/>
            <person name="Sahashi N."/>
            <person name="Liou R.F."/>
            <person name="Kikuchi T."/>
            <person name="Tsai I.J."/>
        </authorList>
    </citation>
    <scope>NUCLEOTIDE SEQUENCE [LARGE SCALE GENOMIC DNA]</scope>
    <source>
        <strain evidence="8 9">FFPRI411160</strain>
    </source>
</reference>
<keyword evidence="3 6" id="KW-1133">Transmembrane helix</keyword>
<dbReference type="GO" id="GO:0097250">
    <property type="term" value="P:mitochondrial respirasome assembly"/>
    <property type="evidence" value="ECO:0007669"/>
    <property type="project" value="TreeGrafter"/>
</dbReference>
<evidence type="ECO:0000256" key="3">
    <source>
        <dbReference type="ARBA" id="ARBA00022989"/>
    </source>
</evidence>
<dbReference type="PANTHER" id="PTHR12297">
    <property type="entry name" value="HYPOXIA-INDUCBILE GENE 1 HIG1 -RELATED"/>
    <property type="match status" value="1"/>
</dbReference>
<dbReference type="InParanoid" id="A0A286UE39"/>
<feature type="region of interest" description="Disordered" evidence="5">
    <location>
        <begin position="124"/>
        <end position="174"/>
    </location>
</feature>
<feature type="transmembrane region" description="Helical" evidence="6">
    <location>
        <begin position="57"/>
        <end position="76"/>
    </location>
</feature>
<protein>
    <submittedName>
        <fullName evidence="8">Mitochondrial hypoxia responsive domain-containing</fullName>
    </submittedName>
</protein>
<evidence type="ECO:0000256" key="1">
    <source>
        <dbReference type="ARBA" id="ARBA00004325"/>
    </source>
</evidence>
<keyword evidence="2 6" id="KW-0812">Transmembrane</keyword>
<evidence type="ECO:0000259" key="7">
    <source>
        <dbReference type="PROSITE" id="PS51503"/>
    </source>
</evidence>
<evidence type="ECO:0000256" key="6">
    <source>
        <dbReference type="SAM" id="Phobius"/>
    </source>
</evidence>
<keyword evidence="9" id="KW-1185">Reference proteome</keyword>
<evidence type="ECO:0000256" key="5">
    <source>
        <dbReference type="SAM" id="MobiDB-lite"/>
    </source>
</evidence>
<gene>
    <name evidence="8" type="ORF">PNOK_0630400</name>
</gene>
<dbReference type="Pfam" id="PF04588">
    <property type="entry name" value="HIG_1_N"/>
    <property type="match status" value="1"/>
</dbReference>
<dbReference type="PROSITE" id="PS51503">
    <property type="entry name" value="HIG1"/>
    <property type="match status" value="1"/>
</dbReference>
<feature type="domain" description="HIG1" evidence="7">
    <location>
        <begin position="1"/>
        <end position="89"/>
    </location>
</feature>
<feature type="transmembrane region" description="Helical" evidence="6">
    <location>
        <begin position="26"/>
        <end position="45"/>
    </location>
</feature>
<evidence type="ECO:0000256" key="2">
    <source>
        <dbReference type="ARBA" id="ARBA00022692"/>
    </source>
</evidence>
<name>A0A286UE39_9AGAM</name>
<dbReference type="GO" id="GO:0031966">
    <property type="term" value="C:mitochondrial membrane"/>
    <property type="evidence" value="ECO:0007669"/>
    <property type="project" value="UniProtKB-SubCell"/>
</dbReference>
<dbReference type="InterPro" id="IPR007667">
    <property type="entry name" value="Hypoxia_induced_domain"/>
</dbReference>
<dbReference type="Gene3D" id="6.10.140.1320">
    <property type="match status" value="1"/>
</dbReference>
<sequence length="191" mass="20838">MEEEYEEPRQPSFGDKMVKQMRKHPLIPIGMVATVGALSIAFKRMQQRDTIGYQRWLRARVLAQGLTIVAMVVAGVQESGIGVLTGNAFQKGQQQQNSVGLDKATAEWEHQEFEKRLKAAEEAHSIESGDVGKARTFVPPPATTGTVQSTNVPPSSTTDAGTVKGNGSSSGWLSWLGWSRKKSTPLEDEVL</sequence>
<evidence type="ECO:0000313" key="9">
    <source>
        <dbReference type="Proteomes" id="UP000217199"/>
    </source>
</evidence>
<dbReference type="STRING" id="2282107.A0A286UE39"/>
<dbReference type="InterPro" id="IPR050355">
    <property type="entry name" value="RCF1"/>
</dbReference>
<comment type="caution">
    <text evidence="8">The sequence shown here is derived from an EMBL/GenBank/DDBJ whole genome shotgun (WGS) entry which is preliminary data.</text>
</comment>
<evidence type="ECO:0000256" key="4">
    <source>
        <dbReference type="ARBA" id="ARBA00023136"/>
    </source>
</evidence>
<feature type="compositionally biased region" description="Polar residues" evidence="5">
    <location>
        <begin position="143"/>
        <end position="160"/>
    </location>
</feature>
<dbReference type="Proteomes" id="UP000217199">
    <property type="component" value="Unassembled WGS sequence"/>
</dbReference>
<dbReference type="PANTHER" id="PTHR12297:SF18">
    <property type="entry name" value="HIG1 DOMAIN FAMILY MEMBER 2A"/>
    <property type="match status" value="1"/>
</dbReference>
<feature type="compositionally biased region" description="Basic and acidic residues" evidence="5">
    <location>
        <begin position="124"/>
        <end position="133"/>
    </location>
</feature>
<organism evidence="8 9">
    <name type="scientific">Pyrrhoderma noxium</name>
    <dbReference type="NCBI Taxonomy" id="2282107"/>
    <lineage>
        <taxon>Eukaryota</taxon>
        <taxon>Fungi</taxon>
        <taxon>Dikarya</taxon>
        <taxon>Basidiomycota</taxon>
        <taxon>Agaricomycotina</taxon>
        <taxon>Agaricomycetes</taxon>
        <taxon>Hymenochaetales</taxon>
        <taxon>Hymenochaetaceae</taxon>
        <taxon>Pyrrhoderma</taxon>
    </lineage>
</organism>
<comment type="subcellular location">
    <subcellularLocation>
        <location evidence="1">Mitochondrion membrane</location>
    </subcellularLocation>
</comment>
<accession>A0A286UE39</accession>
<dbReference type="OrthoDB" id="6604018at2759"/>
<proteinExistence type="predicted"/>
<evidence type="ECO:0000313" key="8">
    <source>
        <dbReference type="EMBL" id="PAV17818.1"/>
    </source>
</evidence>